<accession>A0A9X3P7Y2</accession>
<dbReference type="RefSeq" id="WP_270109651.1">
    <property type="nucleotide sequence ID" value="NZ_JAPZVP010000006.1"/>
</dbReference>
<proteinExistence type="predicted"/>
<keyword evidence="1" id="KW-0812">Transmembrane</keyword>
<reference evidence="2" key="1">
    <citation type="submission" date="2022-12" db="EMBL/GenBank/DDBJ databases">
        <title>Gycomyces niveus sp.nov.,a novel actinomycete isolated from soil in Shouguan.</title>
        <authorList>
            <person name="Yang X."/>
        </authorList>
    </citation>
    <scope>NUCLEOTIDE SEQUENCE</scope>
    <source>
        <strain evidence="2">NEAU-A15</strain>
    </source>
</reference>
<organism evidence="2 3">
    <name type="scientific">Glycomyces luteolus</name>
    <dbReference type="NCBI Taxonomy" id="2670330"/>
    <lineage>
        <taxon>Bacteria</taxon>
        <taxon>Bacillati</taxon>
        <taxon>Actinomycetota</taxon>
        <taxon>Actinomycetes</taxon>
        <taxon>Glycomycetales</taxon>
        <taxon>Glycomycetaceae</taxon>
        <taxon>Glycomyces</taxon>
    </lineage>
</organism>
<sequence length="63" mass="6685">MYSTYLDWIRCQTWHLRQAVREDGGRGGMSDEVSWMAIIVGAAITAAGLIAAAVVAKAGGIAF</sequence>
<keyword evidence="1" id="KW-1133">Transmembrane helix</keyword>
<gene>
    <name evidence="2" type="ORF">O1R50_09055</name>
</gene>
<feature type="transmembrane region" description="Helical" evidence="1">
    <location>
        <begin position="33"/>
        <end position="56"/>
    </location>
</feature>
<comment type="caution">
    <text evidence="2">The sequence shown here is derived from an EMBL/GenBank/DDBJ whole genome shotgun (WGS) entry which is preliminary data.</text>
</comment>
<keyword evidence="1" id="KW-0472">Membrane</keyword>
<dbReference type="Proteomes" id="UP001146067">
    <property type="component" value="Unassembled WGS sequence"/>
</dbReference>
<evidence type="ECO:0000313" key="2">
    <source>
        <dbReference type="EMBL" id="MDA1359769.1"/>
    </source>
</evidence>
<dbReference type="AlphaFoldDB" id="A0A9X3P7Y2"/>
<evidence type="ECO:0000313" key="3">
    <source>
        <dbReference type="Proteomes" id="UP001146067"/>
    </source>
</evidence>
<name>A0A9X3P7Y2_9ACTN</name>
<evidence type="ECO:0000256" key="1">
    <source>
        <dbReference type="SAM" id="Phobius"/>
    </source>
</evidence>
<keyword evidence="3" id="KW-1185">Reference proteome</keyword>
<dbReference type="EMBL" id="JAPZVP010000006">
    <property type="protein sequence ID" value="MDA1359769.1"/>
    <property type="molecule type" value="Genomic_DNA"/>
</dbReference>
<protein>
    <submittedName>
        <fullName evidence="2">Uncharacterized protein</fullName>
    </submittedName>
</protein>